<protein>
    <submittedName>
        <fullName evidence="4">Hydratase</fullName>
    </submittedName>
</protein>
<dbReference type="PANTHER" id="PTHR30143:SF0">
    <property type="entry name" value="2-KETO-4-PENTENOATE HYDRATASE"/>
    <property type="match status" value="1"/>
</dbReference>
<dbReference type="Proteomes" id="UP001057498">
    <property type="component" value="Chromosome"/>
</dbReference>
<dbReference type="Pfam" id="PF01557">
    <property type="entry name" value="FAA_hydrolase"/>
    <property type="match status" value="1"/>
</dbReference>
<dbReference type="PROSITE" id="PS51257">
    <property type="entry name" value="PROKAR_LIPOPROTEIN"/>
    <property type="match status" value="1"/>
</dbReference>
<evidence type="ECO:0000259" key="3">
    <source>
        <dbReference type="Pfam" id="PF01557"/>
    </source>
</evidence>
<feature type="chain" id="PRO_5047439148" evidence="2">
    <location>
        <begin position="21"/>
        <end position="294"/>
    </location>
</feature>
<name>A0ABN6PRQ0_9BURK</name>
<keyword evidence="2" id="KW-0732">Signal</keyword>
<organism evidence="4 5">
    <name type="scientific">Sphaerotilus microaerophilus</name>
    <dbReference type="NCBI Taxonomy" id="2914710"/>
    <lineage>
        <taxon>Bacteria</taxon>
        <taxon>Pseudomonadati</taxon>
        <taxon>Pseudomonadota</taxon>
        <taxon>Betaproteobacteria</taxon>
        <taxon>Burkholderiales</taxon>
        <taxon>Sphaerotilaceae</taxon>
        <taxon>Sphaerotilus</taxon>
    </lineage>
</organism>
<proteinExistence type="predicted"/>
<evidence type="ECO:0000256" key="1">
    <source>
        <dbReference type="ARBA" id="ARBA00023239"/>
    </source>
</evidence>
<evidence type="ECO:0000313" key="4">
    <source>
        <dbReference type="EMBL" id="BDI06739.1"/>
    </source>
</evidence>
<dbReference type="InterPro" id="IPR011234">
    <property type="entry name" value="Fumarylacetoacetase-like_C"/>
</dbReference>
<reference evidence="4" key="1">
    <citation type="submission" date="2022-04" db="EMBL/GenBank/DDBJ databases">
        <title>Whole genome sequence of Sphaerotilus sp. FB-5.</title>
        <authorList>
            <person name="Takeda M."/>
            <person name="Narihara S."/>
            <person name="Akimoto M."/>
            <person name="Akimoto R."/>
            <person name="Nishiyashiki S."/>
            <person name="Murakami T."/>
        </authorList>
    </citation>
    <scope>NUCLEOTIDE SEQUENCE</scope>
    <source>
        <strain evidence="4">FB-5</strain>
    </source>
</reference>
<dbReference type="InterPro" id="IPR036663">
    <property type="entry name" value="Fumarylacetoacetase_C_sf"/>
</dbReference>
<accession>A0ABN6PRQ0</accession>
<keyword evidence="1" id="KW-0456">Lyase</keyword>
<dbReference type="RefSeq" id="WP_251969987.1">
    <property type="nucleotide sequence ID" value="NZ_AP025730.1"/>
</dbReference>
<dbReference type="PANTHER" id="PTHR30143">
    <property type="entry name" value="ACID HYDRATASE"/>
    <property type="match status" value="1"/>
</dbReference>
<dbReference type="Gene3D" id="3.90.850.10">
    <property type="entry name" value="Fumarylacetoacetase-like, C-terminal domain"/>
    <property type="match status" value="1"/>
</dbReference>
<gene>
    <name evidence="4" type="ORF">CATMQ487_37090</name>
</gene>
<evidence type="ECO:0000256" key="2">
    <source>
        <dbReference type="SAM" id="SignalP"/>
    </source>
</evidence>
<sequence>MATMNKVVWAAGLAGALVLAGCATPGSDKGNWICKADAAALAQLEQILAKKALPTPDGLDDKGAACARARLNDALEARYGPPAGYKAGLTNPAVQKRFNATAPVWGALYAPMLLDSGATVDAAFGTRPLFEADLLVRVADVGINQARSAEDVLAHIDAVIPFIELPDLMVDNPAKLNGAVLSAVNVGARLGVMGTPVPVQRTAEFSNGLRDGLIVISANGAELDRGRGSDVLGHPLNAVVYLTQALAAEGRTLKKGDLLSLGSFSKLMPPKPGQTVDVVYQGLPGTPKVQVRFR</sequence>
<feature type="domain" description="Fumarylacetoacetase-like C-terminal" evidence="3">
    <location>
        <begin position="123"/>
        <end position="283"/>
    </location>
</feature>
<feature type="signal peptide" evidence="2">
    <location>
        <begin position="1"/>
        <end position="20"/>
    </location>
</feature>
<keyword evidence="5" id="KW-1185">Reference proteome</keyword>
<evidence type="ECO:0000313" key="5">
    <source>
        <dbReference type="Proteomes" id="UP001057498"/>
    </source>
</evidence>
<dbReference type="InterPro" id="IPR050772">
    <property type="entry name" value="Hydratase-Decarb/MhpD_sf"/>
</dbReference>
<dbReference type="SUPFAM" id="SSF56529">
    <property type="entry name" value="FAH"/>
    <property type="match status" value="1"/>
</dbReference>
<dbReference type="EMBL" id="AP025730">
    <property type="protein sequence ID" value="BDI06739.1"/>
    <property type="molecule type" value="Genomic_DNA"/>
</dbReference>